<evidence type="ECO:0000259" key="4">
    <source>
        <dbReference type="SMART" id="SM00062"/>
    </source>
</evidence>
<dbReference type="InterPro" id="IPR001638">
    <property type="entry name" value="Solute-binding_3/MltF_N"/>
</dbReference>
<dbReference type="PANTHER" id="PTHR35936:SF25">
    <property type="entry name" value="ABC TRANSPORTER SUBSTRATE-BINDING PROTEIN"/>
    <property type="match status" value="1"/>
</dbReference>
<dbReference type="OrthoDB" id="370676at2"/>
<dbReference type="PANTHER" id="PTHR35936">
    <property type="entry name" value="MEMBRANE-BOUND LYTIC MUREIN TRANSGLYCOSYLASE F"/>
    <property type="match status" value="1"/>
</dbReference>
<dbReference type="Gene3D" id="3.40.190.10">
    <property type="entry name" value="Periplasmic binding protein-like II"/>
    <property type="match status" value="2"/>
</dbReference>
<proteinExistence type="inferred from homology"/>
<evidence type="ECO:0000256" key="1">
    <source>
        <dbReference type="ARBA" id="ARBA00010333"/>
    </source>
</evidence>
<dbReference type="SUPFAM" id="SSF53850">
    <property type="entry name" value="Periplasmic binding protein-like II"/>
    <property type="match status" value="1"/>
</dbReference>
<evidence type="ECO:0000313" key="6">
    <source>
        <dbReference type="Proteomes" id="UP000177445"/>
    </source>
</evidence>
<evidence type="ECO:0000256" key="2">
    <source>
        <dbReference type="ARBA" id="ARBA00022729"/>
    </source>
</evidence>
<dbReference type="EMBL" id="CP017715">
    <property type="protein sequence ID" value="AOY90287.1"/>
    <property type="molecule type" value="Genomic_DNA"/>
</dbReference>
<dbReference type="Pfam" id="PF00497">
    <property type="entry name" value="SBP_bac_3"/>
    <property type="match status" value="1"/>
</dbReference>
<keyword evidence="2 3" id="KW-0732">Signal</keyword>
<evidence type="ECO:0000256" key="3">
    <source>
        <dbReference type="SAM" id="SignalP"/>
    </source>
</evidence>
<dbReference type="AlphaFoldDB" id="A0A1D9GRM7"/>
<gene>
    <name evidence="5" type="ORF">BKP64_13795</name>
</gene>
<feature type="domain" description="Solute-binding protein family 3/N-terminal" evidence="4">
    <location>
        <begin position="29"/>
        <end position="248"/>
    </location>
</feature>
<keyword evidence="6" id="KW-1185">Reference proteome</keyword>
<comment type="similarity">
    <text evidence="1">Belongs to the bacterial solute-binding protein 3 family.</text>
</comment>
<organism evidence="5 6">
    <name type="scientific">Marinobacter salinus</name>
    <dbReference type="NCBI Taxonomy" id="1874317"/>
    <lineage>
        <taxon>Bacteria</taxon>
        <taxon>Pseudomonadati</taxon>
        <taxon>Pseudomonadota</taxon>
        <taxon>Gammaproteobacteria</taxon>
        <taxon>Pseudomonadales</taxon>
        <taxon>Marinobacteraceae</taxon>
        <taxon>Marinobacter</taxon>
    </lineage>
</organism>
<feature type="chain" id="PRO_5009442213" evidence="3">
    <location>
        <begin position="19"/>
        <end position="250"/>
    </location>
</feature>
<dbReference type="STRING" id="1874317.BKP64_13795"/>
<feature type="signal peptide" evidence="3">
    <location>
        <begin position="1"/>
        <end position="18"/>
    </location>
</feature>
<reference evidence="5 6" key="1">
    <citation type="submission" date="2016-10" db="EMBL/GenBank/DDBJ databases">
        <title>Marinobacter salinus sp. nov., a moderately halophilic bacterium isolated from a tidal flat environment.</title>
        <authorList>
            <person name="Park S.-J."/>
        </authorList>
    </citation>
    <scope>NUCLEOTIDE SEQUENCE [LARGE SCALE GENOMIC DNA]</scope>
    <source>
        <strain evidence="5 6">Hb8</strain>
    </source>
</reference>
<name>A0A1D9GRM7_9GAMM</name>
<dbReference type="KEGG" id="msq:BKP64_13795"/>
<protein>
    <submittedName>
        <fullName evidence="5">ABC transporter substrate-binding protein</fullName>
    </submittedName>
</protein>
<accession>A0A1D9GRM7</accession>
<evidence type="ECO:0000313" key="5">
    <source>
        <dbReference type="EMBL" id="AOY90287.1"/>
    </source>
</evidence>
<dbReference type="Proteomes" id="UP000177445">
    <property type="component" value="Chromosome"/>
</dbReference>
<sequence length="250" mass="28503">MKVMIMLLLLLVALPAWAQQGTETVEPLTVTVGANDAPPYRILGKGQPTGLYVDIFEEISARLGWKVHYREAPFRRILRMVQMGEIDIMLGPLQTEDREKMMEFVAPAFPPERRLFFFTDEANRIERYSDLYGKTIGVLDGATYFSRFDDDKELVKESAPRYENLMKMLQRGRVDVVIAPELVGKYTVDELNMDVSVSPFFMPGTRSYIAVAKNSPAAAYADDIRAALKLIEMEGIYENLVLKYQEQSVR</sequence>
<dbReference type="SMART" id="SM00062">
    <property type="entry name" value="PBPb"/>
    <property type="match status" value="1"/>
</dbReference>